<dbReference type="EMBL" id="VDGG01000026">
    <property type="protein sequence ID" value="TQR12802.1"/>
    <property type="molecule type" value="Genomic_DNA"/>
</dbReference>
<dbReference type="InterPro" id="IPR013328">
    <property type="entry name" value="6PGD_dom2"/>
</dbReference>
<dbReference type="PANTHER" id="PTHR43060:SF3">
    <property type="entry name" value="2-HYDROXY-3-OXOPROPIONATE REDUCTASE"/>
    <property type="match status" value="1"/>
</dbReference>
<keyword evidence="8" id="KW-1185">Reference proteome</keyword>
<evidence type="ECO:0000256" key="3">
    <source>
        <dbReference type="ARBA" id="ARBA00023027"/>
    </source>
</evidence>
<dbReference type="SUPFAM" id="SSF51735">
    <property type="entry name" value="NAD(P)-binding Rossmann-fold domains"/>
    <property type="match status" value="1"/>
</dbReference>
<reference evidence="7 8" key="1">
    <citation type="submission" date="2019-05" db="EMBL/GenBank/DDBJ databases">
        <title>Psychrobacillus vulpis sp. nov., a new species isolated from feces of a red fox that inhabits in The Tablas de Daimiel Natural Park, Albacete, Spain.</title>
        <authorList>
            <person name="Rodriguez M."/>
            <person name="Reina J.C."/>
            <person name="Bejar V."/>
            <person name="Llamas I."/>
        </authorList>
    </citation>
    <scope>NUCLEOTIDE SEQUENCE [LARGE SCALE GENOMIC DNA]</scope>
    <source>
        <strain evidence="7 8">NHI-2</strain>
    </source>
</reference>
<dbReference type="GO" id="GO:0016054">
    <property type="term" value="P:organic acid catabolic process"/>
    <property type="evidence" value="ECO:0007669"/>
    <property type="project" value="UniProtKB-ARBA"/>
</dbReference>
<dbReference type="PROSITE" id="PS00895">
    <property type="entry name" value="3_HYDROXYISOBUT_DH"/>
    <property type="match status" value="1"/>
</dbReference>
<dbReference type="Proteomes" id="UP000318937">
    <property type="component" value="Unassembled WGS sequence"/>
</dbReference>
<dbReference type="Gene3D" id="3.40.50.720">
    <property type="entry name" value="NAD(P)-binding Rossmann-like Domain"/>
    <property type="match status" value="1"/>
</dbReference>
<evidence type="ECO:0000259" key="6">
    <source>
        <dbReference type="Pfam" id="PF14833"/>
    </source>
</evidence>
<dbReference type="InterPro" id="IPR006115">
    <property type="entry name" value="6PGDH_NADP-bd"/>
</dbReference>
<dbReference type="InterPro" id="IPR036291">
    <property type="entry name" value="NAD(P)-bd_dom_sf"/>
</dbReference>
<dbReference type="GO" id="GO:0050661">
    <property type="term" value="F:NADP binding"/>
    <property type="evidence" value="ECO:0007669"/>
    <property type="project" value="InterPro"/>
</dbReference>
<feature type="domain" description="6-phosphogluconate dehydrogenase NADP-binding" evidence="5">
    <location>
        <begin position="4"/>
        <end position="163"/>
    </location>
</feature>
<dbReference type="GO" id="GO:0046487">
    <property type="term" value="P:glyoxylate metabolic process"/>
    <property type="evidence" value="ECO:0007669"/>
    <property type="project" value="InterPro"/>
</dbReference>
<dbReference type="Pfam" id="PF03446">
    <property type="entry name" value="NAD_binding_2"/>
    <property type="match status" value="1"/>
</dbReference>
<dbReference type="PIRSF" id="PIRSF000103">
    <property type="entry name" value="HIBADH"/>
    <property type="match status" value="1"/>
</dbReference>
<evidence type="ECO:0000256" key="1">
    <source>
        <dbReference type="ARBA" id="ARBA00009080"/>
    </source>
</evidence>
<dbReference type="OrthoDB" id="9786703at2"/>
<dbReference type="Gene3D" id="1.10.1040.10">
    <property type="entry name" value="N-(1-d-carboxylethyl)-l-norvaline Dehydrogenase, domain 2"/>
    <property type="match status" value="1"/>
</dbReference>
<dbReference type="InterPro" id="IPR002204">
    <property type="entry name" value="3-OH-isobutyrate_DH-rel_CS"/>
</dbReference>
<accession>A0A544T5Q9</accession>
<dbReference type="InterPro" id="IPR006398">
    <property type="entry name" value="Tartro_sem_red"/>
</dbReference>
<evidence type="ECO:0000259" key="5">
    <source>
        <dbReference type="Pfam" id="PF03446"/>
    </source>
</evidence>
<feature type="active site" evidence="4">
    <location>
        <position position="172"/>
    </location>
</feature>
<gene>
    <name evidence="7" type="ORF">FG383_13075</name>
</gene>
<evidence type="ECO:0000256" key="4">
    <source>
        <dbReference type="PIRSR" id="PIRSR000103-1"/>
    </source>
</evidence>
<sequence length="297" mass="30732">MSKKIGFIGLGIMGKPMALNLLAKGYEVMVNDLNKEAVQSLIDAGAIAGDSAKIIGENSDVIITMLPASHHVQQVVLGENGVLSGAKKGAVIIDMSSITPVVSKELAATAEKQGVEMLDAPVSGGEPKAIDGTLAIMVGGKEEVFEQVKDVLYAVGAEVTLVGANGSGTTAKLANQVIVNLNIAAMSEALVLAAKAGIDVEKMYQAIRGGLAGSAVLDAKVPLILDRNFVAGGRIDINLKDITNVMDTAHSIGVPMPLSSQLLEIFHALKVDGKAADDHGGIVQYFEKLANVEVGRV</sequence>
<evidence type="ECO:0000256" key="2">
    <source>
        <dbReference type="ARBA" id="ARBA00023002"/>
    </source>
</evidence>
<comment type="similarity">
    <text evidence="1">Belongs to the HIBADH-related family.</text>
</comment>
<organism evidence="7 8">
    <name type="scientific">Psychrobacillus soli</name>
    <dbReference type="NCBI Taxonomy" id="1543965"/>
    <lineage>
        <taxon>Bacteria</taxon>
        <taxon>Bacillati</taxon>
        <taxon>Bacillota</taxon>
        <taxon>Bacilli</taxon>
        <taxon>Bacillales</taxon>
        <taxon>Bacillaceae</taxon>
        <taxon>Psychrobacillus</taxon>
    </lineage>
</organism>
<proteinExistence type="inferred from homology"/>
<dbReference type="RefSeq" id="WP_142607836.1">
    <property type="nucleotide sequence ID" value="NZ_VDGG01000026.1"/>
</dbReference>
<dbReference type="GO" id="GO:0051287">
    <property type="term" value="F:NAD binding"/>
    <property type="evidence" value="ECO:0007669"/>
    <property type="project" value="InterPro"/>
</dbReference>
<comment type="caution">
    <text evidence="7">The sequence shown here is derived from an EMBL/GenBank/DDBJ whole genome shotgun (WGS) entry which is preliminary data.</text>
</comment>
<keyword evidence="2 7" id="KW-0560">Oxidoreductase</keyword>
<dbReference type="EC" id="1.1.1.60" evidence="7"/>
<dbReference type="AlphaFoldDB" id="A0A544T5Q9"/>
<dbReference type="InterPro" id="IPR029154">
    <property type="entry name" value="HIBADH-like_NADP-bd"/>
</dbReference>
<dbReference type="SUPFAM" id="SSF48179">
    <property type="entry name" value="6-phosphogluconate dehydrogenase C-terminal domain-like"/>
    <property type="match status" value="1"/>
</dbReference>
<dbReference type="InterPro" id="IPR015815">
    <property type="entry name" value="HIBADH-related"/>
</dbReference>
<protein>
    <submittedName>
        <fullName evidence="7">2-hydroxy-3-oxopropionate reductase</fullName>
        <ecNumber evidence="7">1.1.1.60</ecNumber>
    </submittedName>
</protein>
<dbReference type="InterPro" id="IPR008927">
    <property type="entry name" value="6-PGluconate_DH-like_C_sf"/>
</dbReference>
<dbReference type="PANTHER" id="PTHR43060">
    <property type="entry name" value="3-HYDROXYISOBUTYRATE DEHYDROGENASE-LIKE 1, MITOCHONDRIAL-RELATED"/>
    <property type="match status" value="1"/>
</dbReference>
<evidence type="ECO:0000313" key="8">
    <source>
        <dbReference type="Proteomes" id="UP000318937"/>
    </source>
</evidence>
<dbReference type="GO" id="GO:0008679">
    <property type="term" value="F:2-hydroxy-3-oxopropionate reductase activity"/>
    <property type="evidence" value="ECO:0007669"/>
    <property type="project" value="UniProtKB-EC"/>
</dbReference>
<dbReference type="NCBIfam" id="NF008592">
    <property type="entry name" value="PRK11559.1"/>
    <property type="match status" value="1"/>
</dbReference>
<keyword evidence="3" id="KW-0520">NAD</keyword>
<name>A0A544T5Q9_9BACI</name>
<feature type="domain" description="3-hydroxyisobutyrate dehydrogenase-like NAD-binding" evidence="6">
    <location>
        <begin position="166"/>
        <end position="285"/>
    </location>
</feature>
<evidence type="ECO:0000313" key="7">
    <source>
        <dbReference type="EMBL" id="TQR12802.1"/>
    </source>
</evidence>
<dbReference type="Pfam" id="PF14833">
    <property type="entry name" value="NAD_binding_11"/>
    <property type="match status" value="1"/>
</dbReference>
<dbReference type="NCBIfam" id="TIGR01505">
    <property type="entry name" value="tartro_sem_red"/>
    <property type="match status" value="1"/>
</dbReference>